<protein>
    <recommendedName>
        <fullName evidence="4">DUF4136 domain-containing protein</fullName>
    </recommendedName>
</protein>
<gene>
    <name evidence="2" type="ORF">GGR36_001676</name>
</gene>
<reference evidence="2 3" key="1">
    <citation type="submission" date="2020-08" db="EMBL/GenBank/DDBJ databases">
        <title>Genomic Encyclopedia of Type Strains, Phase IV (KMG-IV): sequencing the most valuable type-strain genomes for metagenomic binning, comparative biology and taxonomic classification.</title>
        <authorList>
            <person name="Goeker M."/>
        </authorList>
    </citation>
    <scope>NUCLEOTIDE SEQUENCE [LARGE SCALE GENOMIC DNA]</scope>
    <source>
        <strain evidence="2 3">DSM 106739</strain>
    </source>
</reference>
<evidence type="ECO:0000256" key="1">
    <source>
        <dbReference type="SAM" id="SignalP"/>
    </source>
</evidence>
<keyword evidence="3" id="KW-1185">Reference proteome</keyword>
<name>A0A840BLD2_9RHOO</name>
<keyword evidence="1" id="KW-0732">Signal</keyword>
<dbReference type="EMBL" id="JACIET010000001">
    <property type="protein sequence ID" value="MBB4012368.1"/>
    <property type="molecule type" value="Genomic_DNA"/>
</dbReference>
<evidence type="ECO:0000313" key="3">
    <source>
        <dbReference type="Proteomes" id="UP000561045"/>
    </source>
</evidence>
<proteinExistence type="predicted"/>
<evidence type="ECO:0000313" key="2">
    <source>
        <dbReference type="EMBL" id="MBB4012368.1"/>
    </source>
</evidence>
<evidence type="ECO:0008006" key="4">
    <source>
        <dbReference type="Google" id="ProtNLM"/>
    </source>
</evidence>
<dbReference type="Proteomes" id="UP000561045">
    <property type="component" value="Unassembled WGS sequence"/>
</dbReference>
<feature type="chain" id="PRO_5032999663" description="DUF4136 domain-containing protein" evidence="1">
    <location>
        <begin position="24"/>
        <end position="212"/>
    </location>
</feature>
<dbReference type="RefSeq" id="WP_183634180.1">
    <property type="nucleotide sequence ID" value="NZ_BAABLE010000011.1"/>
</dbReference>
<comment type="caution">
    <text evidence="2">The sequence shown here is derived from an EMBL/GenBank/DDBJ whole genome shotgun (WGS) entry which is preliminary data.</text>
</comment>
<feature type="signal peptide" evidence="1">
    <location>
        <begin position="1"/>
        <end position="23"/>
    </location>
</feature>
<dbReference type="AlphaFoldDB" id="A0A840BLD2"/>
<accession>A0A840BLD2</accession>
<organism evidence="2 3">
    <name type="scientific">Niveibacterium umoris</name>
    <dbReference type="NCBI Taxonomy" id="1193620"/>
    <lineage>
        <taxon>Bacteria</taxon>
        <taxon>Pseudomonadati</taxon>
        <taxon>Pseudomonadota</taxon>
        <taxon>Betaproteobacteria</taxon>
        <taxon>Rhodocyclales</taxon>
        <taxon>Rhodocyclaceae</taxon>
        <taxon>Niveibacterium</taxon>
    </lineage>
</organism>
<sequence length="212" mass="20894">MLAFAAGLSRRATVLAGLASALAGCASTQISSQWSDPALAGAPLRGNTVMVVCQAAELSTQRICQDQLAAQLRAMGATPVAGQPAADNGDRNAAAKAQLPAARAAGAKALWFATVAPDAAYVSPGPQISFGIGGFSMGGGGSHSGGGVGVSMPVGGGRVDTAYGAENTVFDAADGRVLWSAKAVAPPSDRVDAQLADLAKVAAEAARKAGLF</sequence>